<evidence type="ECO:0000256" key="10">
    <source>
        <dbReference type="ARBA" id="ARBA00022777"/>
    </source>
</evidence>
<keyword evidence="7" id="KW-0808">Transferase</keyword>
<evidence type="ECO:0000259" key="18">
    <source>
        <dbReference type="Pfam" id="PF02706"/>
    </source>
</evidence>
<dbReference type="NCBIfam" id="TIGR01007">
    <property type="entry name" value="eps_fam"/>
    <property type="match status" value="1"/>
</dbReference>
<evidence type="ECO:0000256" key="4">
    <source>
        <dbReference type="ARBA" id="ARBA00011903"/>
    </source>
</evidence>
<dbReference type="InterPro" id="IPR027417">
    <property type="entry name" value="P-loop_NTPase"/>
</dbReference>
<name>A0A085WUX9_9BACT</name>
<dbReference type="Pfam" id="PF02706">
    <property type="entry name" value="Wzz"/>
    <property type="match status" value="1"/>
</dbReference>
<dbReference type="PANTHER" id="PTHR32309:SF13">
    <property type="entry name" value="FERRIC ENTEROBACTIN TRANSPORT PROTEIN FEPE"/>
    <property type="match status" value="1"/>
</dbReference>
<feature type="coiled-coil region" evidence="16">
    <location>
        <begin position="317"/>
        <end position="429"/>
    </location>
</feature>
<evidence type="ECO:0000256" key="5">
    <source>
        <dbReference type="ARBA" id="ARBA00022475"/>
    </source>
</evidence>
<evidence type="ECO:0000256" key="11">
    <source>
        <dbReference type="ARBA" id="ARBA00022840"/>
    </source>
</evidence>
<keyword evidence="11" id="KW-0067">ATP-binding</keyword>
<evidence type="ECO:0000256" key="8">
    <source>
        <dbReference type="ARBA" id="ARBA00022692"/>
    </source>
</evidence>
<dbReference type="Pfam" id="PF13614">
    <property type="entry name" value="AAA_31"/>
    <property type="match status" value="1"/>
</dbReference>
<keyword evidence="16" id="KW-0175">Coiled coil</keyword>
<dbReference type="GO" id="GO:0042802">
    <property type="term" value="F:identical protein binding"/>
    <property type="evidence" value="ECO:0007669"/>
    <property type="project" value="UniProtKB-ARBA"/>
</dbReference>
<dbReference type="InterPro" id="IPR025669">
    <property type="entry name" value="AAA_dom"/>
</dbReference>
<feature type="domain" description="AAA" evidence="19">
    <location>
        <begin position="562"/>
        <end position="709"/>
    </location>
</feature>
<dbReference type="EC" id="2.7.10.2" evidence="4"/>
<dbReference type="CDD" id="cd05387">
    <property type="entry name" value="BY-kinase"/>
    <property type="match status" value="1"/>
</dbReference>
<dbReference type="EMBL" id="JMCB01000002">
    <property type="protein sequence ID" value="KFE71492.1"/>
    <property type="molecule type" value="Genomic_DNA"/>
</dbReference>
<comment type="subcellular location">
    <subcellularLocation>
        <location evidence="1">Cell inner membrane</location>
        <topology evidence="1">Multi-pass membrane protein</topology>
    </subcellularLocation>
</comment>
<evidence type="ECO:0000256" key="17">
    <source>
        <dbReference type="SAM" id="Phobius"/>
    </source>
</evidence>
<dbReference type="InterPro" id="IPR003856">
    <property type="entry name" value="LPS_length_determ_N"/>
</dbReference>
<feature type="domain" description="Tyrosine-protein kinase G-rich" evidence="20">
    <location>
        <begin position="407"/>
        <end position="478"/>
    </location>
</feature>
<comment type="caution">
    <text evidence="21">The sequence shown here is derived from an EMBL/GenBank/DDBJ whole genome shotgun (WGS) entry which is preliminary data.</text>
</comment>
<evidence type="ECO:0000256" key="1">
    <source>
        <dbReference type="ARBA" id="ARBA00004429"/>
    </source>
</evidence>
<evidence type="ECO:0000259" key="19">
    <source>
        <dbReference type="Pfam" id="PF13614"/>
    </source>
</evidence>
<dbReference type="FunFam" id="3.40.50.300:FF:000527">
    <property type="entry name" value="Tyrosine-protein kinase etk"/>
    <property type="match status" value="1"/>
</dbReference>
<keyword evidence="5" id="KW-1003">Cell membrane</keyword>
<evidence type="ECO:0000256" key="14">
    <source>
        <dbReference type="ARBA" id="ARBA00023137"/>
    </source>
</evidence>
<keyword evidence="9" id="KW-0547">Nucleotide-binding</keyword>
<dbReference type="Pfam" id="PF13807">
    <property type="entry name" value="GNVR"/>
    <property type="match status" value="1"/>
</dbReference>
<evidence type="ECO:0000256" key="2">
    <source>
        <dbReference type="ARBA" id="ARBA00007316"/>
    </source>
</evidence>
<feature type="domain" description="Polysaccharide chain length determinant N-terminal" evidence="18">
    <location>
        <begin position="39"/>
        <end position="134"/>
    </location>
</feature>
<dbReference type="GO" id="GO:0004715">
    <property type="term" value="F:non-membrane spanning protein tyrosine kinase activity"/>
    <property type="evidence" value="ECO:0007669"/>
    <property type="project" value="UniProtKB-EC"/>
</dbReference>
<reference evidence="21 22" key="1">
    <citation type="submission" date="2014-04" db="EMBL/GenBank/DDBJ databases">
        <title>Genome assembly of Hyalangium minutum DSM 14724.</title>
        <authorList>
            <person name="Sharma G."/>
            <person name="Subramanian S."/>
        </authorList>
    </citation>
    <scope>NUCLEOTIDE SEQUENCE [LARGE SCALE GENOMIC DNA]</scope>
    <source>
        <strain evidence="21 22">DSM 14724</strain>
    </source>
</reference>
<keyword evidence="22" id="KW-1185">Reference proteome</keyword>
<sequence>MEVGARCWAGLTPREKVSRSAMLEGSVNDPANAALTPLNVMRYVRAFWRRKWIVLGVAVLITGLTALHTTRKPKVYAASTSLIIDVTAPRVLDTDVKELMGDERSNYWFNKEYYATQNQVITSRAVATRVAEKLGLQHDAAFLGLAHLQDEKARLQAMQLADAAGMLQARISVIPVKDSRVVNIAVEDLDPQRAALLANEVAQAYMAENLALRLRTTETATQWLEERKVELERASQASELALYDFKKDADMLSVSPENKKSSVTERINSYEATLTQVRTKIAALQGRVEAIRQLQKSSQPGDETWAEAVPGASDSAIQELKRRYVEQRAVCVELSERYLAEHPKMLECNTKLAVVREDFVRSLANVVRKAETELAQAVAEEKNLMRLLAAAQDESFQFGKRQIEFDRMNREAENNRRLYESVLRRLKDIELSGLLRTTNVRVLDAARPSYGPIKPDVQRSVMLAMLVGLLAGCAVVVLLEILENTVATQADVEERLGLAFLGFVPRVEGKGESPKDRDLFVHRQPKSSVAECCRAIRTNLLFMSPDKPFKTLVVTSSGPQEGKSTSCIFLGVAMAQSGNRVLLLDTDMRRPRLHKAFGVPNDVGISSLVVGEGSLDKAVKSTEVPNLFVLPCGPIPPNPAELLHTQAFADLLKAAGEKFDRIILDSPPLNAVSDSAVLATQADGVVLVLRAGKTNRDAAARALRSLADVQAQMYGAVLNDLDVTDSRYRDTYMSYRGYYGHYAAEESKDGAASS</sequence>
<comment type="similarity">
    <text evidence="2">Belongs to the CpsD/CapB family.</text>
</comment>
<dbReference type="Gene3D" id="3.40.50.300">
    <property type="entry name" value="P-loop containing nucleotide triphosphate hydrolases"/>
    <property type="match status" value="1"/>
</dbReference>
<keyword evidence="13 17" id="KW-0472">Membrane</keyword>
<evidence type="ECO:0000256" key="9">
    <source>
        <dbReference type="ARBA" id="ARBA00022741"/>
    </source>
</evidence>
<keyword evidence="10" id="KW-0418">Kinase</keyword>
<dbReference type="GO" id="GO:0005524">
    <property type="term" value="F:ATP binding"/>
    <property type="evidence" value="ECO:0007669"/>
    <property type="project" value="UniProtKB-KW"/>
</dbReference>
<evidence type="ECO:0000313" key="21">
    <source>
        <dbReference type="EMBL" id="KFE71492.1"/>
    </source>
</evidence>
<keyword evidence="6" id="KW-0997">Cell inner membrane</keyword>
<dbReference type="InterPro" id="IPR050445">
    <property type="entry name" value="Bact_polysacc_biosynth/exp"/>
</dbReference>
<evidence type="ECO:0000256" key="6">
    <source>
        <dbReference type="ARBA" id="ARBA00022519"/>
    </source>
</evidence>
<comment type="similarity">
    <text evidence="3">Belongs to the etk/wzc family.</text>
</comment>
<protein>
    <recommendedName>
        <fullName evidence="4">non-specific protein-tyrosine kinase</fullName>
        <ecNumber evidence="4">2.7.10.2</ecNumber>
    </recommendedName>
</protein>
<keyword evidence="12 17" id="KW-1133">Transmembrane helix</keyword>
<accession>A0A085WUX9</accession>
<dbReference type="AlphaFoldDB" id="A0A085WUX9"/>
<gene>
    <name evidence="21" type="ORF">DB31_3622</name>
</gene>
<dbReference type="GO" id="GO:0005886">
    <property type="term" value="C:plasma membrane"/>
    <property type="evidence" value="ECO:0007669"/>
    <property type="project" value="UniProtKB-SubCell"/>
</dbReference>
<evidence type="ECO:0000256" key="15">
    <source>
        <dbReference type="ARBA" id="ARBA00051245"/>
    </source>
</evidence>
<keyword evidence="14" id="KW-0829">Tyrosine-protein kinase</keyword>
<dbReference type="InterPro" id="IPR032807">
    <property type="entry name" value="GNVR"/>
</dbReference>
<evidence type="ECO:0000256" key="13">
    <source>
        <dbReference type="ARBA" id="ARBA00023136"/>
    </source>
</evidence>
<proteinExistence type="inferred from homology"/>
<keyword evidence="8 17" id="KW-0812">Transmembrane</keyword>
<feature type="transmembrane region" description="Helical" evidence="17">
    <location>
        <begin position="52"/>
        <end position="70"/>
    </location>
</feature>
<comment type="catalytic activity">
    <reaction evidence="15">
        <text>L-tyrosyl-[protein] + ATP = O-phospho-L-tyrosyl-[protein] + ADP + H(+)</text>
        <dbReference type="Rhea" id="RHEA:10596"/>
        <dbReference type="Rhea" id="RHEA-COMP:10136"/>
        <dbReference type="Rhea" id="RHEA-COMP:20101"/>
        <dbReference type="ChEBI" id="CHEBI:15378"/>
        <dbReference type="ChEBI" id="CHEBI:30616"/>
        <dbReference type="ChEBI" id="CHEBI:46858"/>
        <dbReference type="ChEBI" id="CHEBI:61978"/>
        <dbReference type="ChEBI" id="CHEBI:456216"/>
        <dbReference type="EC" id="2.7.10.2"/>
    </reaction>
</comment>
<evidence type="ECO:0000256" key="12">
    <source>
        <dbReference type="ARBA" id="ARBA00022989"/>
    </source>
</evidence>
<evidence type="ECO:0000256" key="3">
    <source>
        <dbReference type="ARBA" id="ARBA00008883"/>
    </source>
</evidence>
<dbReference type="InterPro" id="IPR005702">
    <property type="entry name" value="Wzc-like_C"/>
</dbReference>
<evidence type="ECO:0000313" key="22">
    <source>
        <dbReference type="Proteomes" id="UP000028725"/>
    </source>
</evidence>
<dbReference type="Proteomes" id="UP000028725">
    <property type="component" value="Unassembled WGS sequence"/>
</dbReference>
<organism evidence="21 22">
    <name type="scientific">Hyalangium minutum</name>
    <dbReference type="NCBI Taxonomy" id="394096"/>
    <lineage>
        <taxon>Bacteria</taxon>
        <taxon>Pseudomonadati</taxon>
        <taxon>Myxococcota</taxon>
        <taxon>Myxococcia</taxon>
        <taxon>Myxococcales</taxon>
        <taxon>Cystobacterineae</taxon>
        <taxon>Archangiaceae</taxon>
        <taxon>Hyalangium</taxon>
    </lineage>
</organism>
<dbReference type="STRING" id="394096.DB31_3622"/>
<evidence type="ECO:0000259" key="20">
    <source>
        <dbReference type="Pfam" id="PF13807"/>
    </source>
</evidence>
<evidence type="ECO:0000256" key="7">
    <source>
        <dbReference type="ARBA" id="ARBA00022679"/>
    </source>
</evidence>
<dbReference type="PANTHER" id="PTHR32309">
    <property type="entry name" value="TYROSINE-PROTEIN KINASE"/>
    <property type="match status" value="1"/>
</dbReference>
<dbReference type="SUPFAM" id="SSF52540">
    <property type="entry name" value="P-loop containing nucleoside triphosphate hydrolases"/>
    <property type="match status" value="1"/>
</dbReference>
<evidence type="ECO:0000256" key="16">
    <source>
        <dbReference type="SAM" id="Coils"/>
    </source>
</evidence>